<accession>A0A9X4C6U7</accession>
<protein>
    <submittedName>
        <fullName evidence="1">Uncharacterized protein</fullName>
    </submittedName>
</protein>
<dbReference type="Proteomes" id="UP001148185">
    <property type="component" value="Unassembled WGS sequence"/>
</dbReference>
<comment type="caution">
    <text evidence="1">The sequence shown here is derived from an EMBL/GenBank/DDBJ whole genome shotgun (WGS) entry which is preliminary data.</text>
</comment>
<dbReference type="AlphaFoldDB" id="A0A9X4C6U7"/>
<dbReference type="RefSeq" id="WP_273878266.1">
    <property type="nucleotide sequence ID" value="NZ_JAMDHA010000041.1"/>
</dbReference>
<reference evidence="1 2" key="1">
    <citation type="submission" date="2022-05" db="EMBL/GenBank/DDBJ databases">
        <title>Novel Pseudomonas spp. Isolated from a Rainbow Trout Aquaculture Facility.</title>
        <authorList>
            <person name="Testerman T."/>
            <person name="Graf J."/>
        </authorList>
    </citation>
    <scope>NUCLEOTIDE SEQUENCE [LARGE SCALE GENOMIC DNA]</scope>
    <source>
        <strain evidence="1 2">ID1042</strain>
    </source>
</reference>
<proteinExistence type="predicted"/>
<evidence type="ECO:0000313" key="1">
    <source>
        <dbReference type="EMBL" id="MDD1011259.1"/>
    </source>
</evidence>
<dbReference type="EMBL" id="JAMDHA010000041">
    <property type="protein sequence ID" value="MDD1011259.1"/>
    <property type="molecule type" value="Genomic_DNA"/>
</dbReference>
<sequence length="100" mass="11515">MSTQRFAKSQMDTFYPQAPAELQTECIVEMSPQQLIVKYMNDGELVEYIGEMEGEGHYLIRGKGFEASGTLHLADGRRLEGSWKEGQQYGMWRIFLETED</sequence>
<organism evidence="1 2">
    <name type="scientific">Pseudomonas shahriarae</name>
    <dbReference type="NCBI Taxonomy" id="2745512"/>
    <lineage>
        <taxon>Bacteria</taxon>
        <taxon>Pseudomonadati</taxon>
        <taxon>Pseudomonadota</taxon>
        <taxon>Gammaproteobacteria</taxon>
        <taxon>Pseudomonadales</taxon>
        <taxon>Pseudomonadaceae</taxon>
        <taxon>Pseudomonas</taxon>
    </lineage>
</organism>
<keyword evidence="2" id="KW-1185">Reference proteome</keyword>
<gene>
    <name evidence="1" type="ORF">M5G27_27700</name>
</gene>
<evidence type="ECO:0000313" key="2">
    <source>
        <dbReference type="Proteomes" id="UP001148185"/>
    </source>
</evidence>
<name>A0A9X4C6U7_9PSED</name>